<dbReference type="Proteomes" id="UP001154282">
    <property type="component" value="Unassembled WGS sequence"/>
</dbReference>
<name>A0AAV0J8H4_9ROSI</name>
<dbReference type="AlphaFoldDB" id="A0AAV0J8H4"/>
<organism evidence="1 2">
    <name type="scientific">Linum tenue</name>
    <dbReference type="NCBI Taxonomy" id="586396"/>
    <lineage>
        <taxon>Eukaryota</taxon>
        <taxon>Viridiplantae</taxon>
        <taxon>Streptophyta</taxon>
        <taxon>Embryophyta</taxon>
        <taxon>Tracheophyta</taxon>
        <taxon>Spermatophyta</taxon>
        <taxon>Magnoliopsida</taxon>
        <taxon>eudicotyledons</taxon>
        <taxon>Gunneridae</taxon>
        <taxon>Pentapetalae</taxon>
        <taxon>rosids</taxon>
        <taxon>fabids</taxon>
        <taxon>Malpighiales</taxon>
        <taxon>Linaceae</taxon>
        <taxon>Linum</taxon>
    </lineage>
</organism>
<evidence type="ECO:0000313" key="2">
    <source>
        <dbReference type="Proteomes" id="UP001154282"/>
    </source>
</evidence>
<dbReference type="EMBL" id="CAMGYJ010000004">
    <property type="protein sequence ID" value="CAI0405619.1"/>
    <property type="molecule type" value="Genomic_DNA"/>
</dbReference>
<keyword evidence="2" id="KW-1185">Reference proteome</keyword>
<reference evidence="1" key="1">
    <citation type="submission" date="2022-08" db="EMBL/GenBank/DDBJ databases">
        <authorList>
            <person name="Gutierrez-Valencia J."/>
        </authorList>
    </citation>
    <scope>NUCLEOTIDE SEQUENCE</scope>
</reference>
<proteinExistence type="predicted"/>
<evidence type="ECO:0000313" key="1">
    <source>
        <dbReference type="EMBL" id="CAI0405619.1"/>
    </source>
</evidence>
<protein>
    <submittedName>
        <fullName evidence="1">Uncharacterized protein</fullName>
    </submittedName>
</protein>
<accession>A0AAV0J8H4</accession>
<comment type="caution">
    <text evidence="1">The sequence shown here is derived from an EMBL/GenBank/DDBJ whole genome shotgun (WGS) entry which is preliminary data.</text>
</comment>
<gene>
    <name evidence="1" type="ORF">LITE_LOCUS12931</name>
</gene>
<sequence length="36" mass="4353">MKNRGVSEHLLKRKRETFLTNAVVYYLSVIGYFKYQ</sequence>